<evidence type="ECO:0000313" key="2">
    <source>
        <dbReference type="Proteomes" id="UP000230069"/>
    </source>
</evidence>
<sequence>MAGILEYWRENLKRCSDSGDIFEVVDRAIFIAALDHPKEFKNHRDEIIAKLYRIEALLDDLHREKEKVVNAVGSEPKKVDEKSRSSTIDHVDGLHDSVKSDHVVVSNETSKRKIFPIIRMKRVKKMNSQDGWRVTIVPRKTEEGGEEITKCYNGAGDCQRISNGSTQEIPSPVLKEENKNSNKEEIQETSILEIQEPVLKGENKNSNKEVQTSIQEIQAPVLKEENKNSNKEVTTRVLCSDEQAMIQQKIETSKRKLKDGYQAAAKKQHLIRVLDPRDLPKSCAAALHVSQRNHRRPALRRCY</sequence>
<evidence type="ECO:0000313" key="1">
    <source>
        <dbReference type="EMBL" id="PIA45377.1"/>
    </source>
</evidence>
<name>A0A2G5DQ54_AQUCA</name>
<dbReference type="EMBL" id="KZ305034">
    <property type="protein sequence ID" value="PIA45377.1"/>
    <property type="molecule type" value="Genomic_DNA"/>
</dbReference>
<protein>
    <submittedName>
        <fullName evidence="1">Uncharacterized protein</fullName>
    </submittedName>
</protein>
<keyword evidence="2" id="KW-1185">Reference proteome</keyword>
<dbReference type="Proteomes" id="UP000230069">
    <property type="component" value="Unassembled WGS sequence"/>
</dbReference>
<dbReference type="AlphaFoldDB" id="A0A2G5DQ54"/>
<dbReference type="OrthoDB" id="1745631at2759"/>
<dbReference type="PANTHER" id="PTHR46554">
    <property type="entry name" value="MEDIATOR OF RNA POLYMERASE II TRANSCRIPTION SUBUNIT 26A-RELATED"/>
    <property type="match status" value="1"/>
</dbReference>
<dbReference type="InParanoid" id="A0A2G5DQ54"/>
<dbReference type="PANTHER" id="PTHR46554:SF2">
    <property type="entry name" value="TFIIS N-TERMINAL DOMAIN-CONTAINING PROTEIN"/>
    <property type="match status" value="1"/>
</dbReference>
<reference evidence="1 2" key="1">
    <citation type="submission" date="2017-09" db="EMBL/GenBank/DDBJ databases">
        <title>WGS assembly of Aquilegia coerulea Goldsmith.</title>
        <authorList>
            <person name="Hodges S."/>
            <person name="Kramer E."/>
            <person name="Nordborg M."/>
            <person name="Tomkins J."/>
            <person name="Borevitz J."/>
            <person name="Derieg N."/>
            <person name="Yan J."/>
            <person name="Mihaltcheva S."/>
            <person name="Hayes R.D."/>
            <person name="Rokhsar D."/>
        </authorList>
    </citation>
    <scope>NUCLEOTIDE SEQUENCE [LARGE SCALE GENOMIC DNA]</scope>
    <source>
        <strain evidence="2">cv. Goldsmith</strain>
    </source>
</reference>
<accession>A0A2G5DQ54</accession>
<organism evidence="1 2">
    <name type="scientific">Aquilegia coerulea</name>
    <name type="common">Rocky mountain columbine</name>
    <dbReference type="NCBI Taxonomy" id="218851"/>
    <lineage>
        <taxon>Eukaryota</taxon>
        <taxon>Viridiplantae</taxon>
        <taxon>Streptophyta</taxon>
        <taxon>Embryophyta</taxon>
        <taxon>Tracheophyta</taxon>
        <taxon>Spermatophyta</taxon>
        <taxon>Magnoliopsida</taxon>
        <taxon>Ranunculales</taxon>
        <taxon>Ranunculaceae</taxon>
        <taxon>Thalictroideae</taxon>
        <taxon>Aquilegia</taxon>
    </lineage>
</organism>
<proteinExistence type="predicted"/>
<gene>
    <name evidence="1" type="ORF">AQUCO_01700728v1</name>
</gene>